<sequence length="86" mass="9375">MRTFFAISIATCSETAVCFFKSDLKIESWDILISSLYAITPPKNTLDDPGTLVSCSAIPPAVIDSATDKVLFNLVSRLITDFVITN</sequence>
<protein>
    <submittedName>
        <fullName evidence="1">Unannotated protein</fullName>
    </submittedName>
</protein>
<evidence type="ECO:0000313" key="1">
    <source>
        <dbReference type="EMBL" id="CAB4963845.1"/>
    </source>
</evidence>
<accession>A0A6J7L7K6</accession>
<proteinExistence type="predicted"/>
<dbReference type="AlphaFoldDB" id="A0A6J7L7K6"/>
<gene>
    <name evidence="1" type="ORF">UFOPK3883_00518</name>
</gene>
<reference evidence="1" key="1">
    <citation type="submission" date="2020-05" db="EMBL/GenBank/DDBJ databases">
        <authorList>
            <person name="Chiriac C."/>
            <person name="Salcher M."/>
            <person name="Ghai R."/>
            <person name="Kavagutti S V."/>
        </authorList>
    </citation>
    <scope>NUCLEOTIDE SEQUENCE</scope>
</reference>
<name>A0A6J7L7K6_9ZZZZ</name>
<organism evidence="1">
    <name type="scientific">freshwater metagenome</name>
    <dbReference type="NCBI Taxonomy" id="449393"/>
    <lineage>
        <taxon>unclassified sequences</taxon>
        <taxon>metagenomes</taxon>
        <taxon>ecological metagenomes</taxon>
    </lineage>
</organism>
<dbReference type="EMBL" id="CAFBNV010000029">
    <property type="protein sequence ID" value="CAB4963845.1"/>
    <property type="molecule type" value="Genomic_DNA"/>
</dbReference>